<dbReference type="Pfam" id="PF12705">
    <property type="entry name" value="PDDEXK_1"/>
    <property type="match status" value="1"/>
</dbReference>
<keyword evidence="12 15" id="KW-0413">Isomerase</keyword>
<dbReference type="Pfam" id="PF00580">
    <property type="entry name" value="UvrD-helicase"/>
    <property type="match status" value="2"/>
</dbReference>
<dbReference type="SUPFAM" id="SSF52540">
    <property type="entry name" value="P-loop containing nucleoside triphosphate hydrolases"/>
    <property type="match status" value="1"/>
</dbReference>
<dbReference type="PROSITE" id="PS51217">
    <property type="entry name" value="UVRD_HELICASE_CTER"/>
    <property type="match status" value="1"/>
</dbReference>
<dbReference type="GO" id="GO:0005829">
    <property type="term" value="C:cytosol"/>
    <property type="evidence" value="ECO:0007669"/>
    <property type="project" value="TreeGrafter"/>
</dbReference>
<dbReference type="GO" id="GO:0005524">
    <property type="term" value="F:ATP binding"/>
    <property type="evidence" value="ECO:0007669"/>
    <property type="project" value="UniProtKB-UniRule"/>
</dbReference>
<evidence type="ECO:0000256" key="16">
    <source>
        <dbReference type="PROSITE-ProRule" id="PRU00560"/>
    </source>
</evidence>
<dbReference type="Gene3D" id="1.10.3170.10">
    <property type="entry name" value="Recbcd, chain B, domain 2"/>
    <property type="match status" value="1"/>
</dbReference>
<dbReference type="RefSeq" id="WP_158281835.1">
    <property type="nucleotide sequence ID" value="NZ_QJKI01000022.1"/>
</dbReference>
<dbReference type="InterPro" id="IPR011335">
    <property type="entry name" value="Restrct_endonuc-II-like"/>
</dbReference>
<feature type="domain" description="UvrD-like helicase C-terminal" evidence="19">
    <location>
        <begin position="496"/>
        <end position="778"/>
    </location>
</feature>
<comment type="similarity">
    <text evidence="15">Belongs to the helicase family. UvrD subfamily.</text>
</comment>
<dbReference type="GO" id="GO:0000724">
    <property type="term" value="P:double-strand break repair via homologous recombination"/>
    <property type="evidence" value="ECO:0007669"/>
    <property type="project" value="UniProtKB-UniRule"/>
</dbReference>
<feature type="domain" description="UvrD-like helicase ATP-binding" evidence="18">
    <location>
        <begin position="1"/>
        <end position="473"/>
    </location>
</feature>
<keyword evidence="5 15" id="KW-0378">Hydrolase</keyword>
<dbReference type="EMBL" id="QJKI01000022">
    <property type="protein sequence ID" value="PXX76131.1"/>
    <property type="molecule type" value="Genomic_DNA"/>
</dbReference>
<dbReference type="GO" id="GO:0000287">
    <property type="term" value="F:magnesium ion binding"/>
    <property type="evidence" value="ECO:0007669"/>
    <property type="project" value="UniProtKB-UniRule"/>
</dbReference>
<dbReference type="Pfam" id="PF13361">
    <property type="entry name" value="UvrD_C"/>
    <property type="match status" value="1"/>
</dbReference>
<dbReference type="EC" id="5.6.2.4" evidence="15"/>
<keyword evidence="6 15" id="KW-0347">Helicase</keyword>
<comment type="caution">
    <text evidence="20">The sequence shown here is derived from an EMBL/GenBank/DDBJ whole genome shotgun (WGS) entry which is preliminary data.</text>
</comment>
<feature type="region of interest" description="Disordered" evidence="17">
    <location>
        <begin position="965"/>
        <end position="984"/>
    </location>
</feature>
<dbReference type="InterPro" id="IPR004586">
    <property type="entry name" value="RecB"/>
</dbReference>
<feature type="binding site" evidence="16">
    <location>
        <begin position="20"/>
        <end position="27"/>
    </location>
    <ligand>
        <name>ATP</name>
        <dbReference type="ChEBI" id="CHEBI:30616"/>
    </ligand>
</feature>
<dbReference type="GO" id="GO:0008854">
    <property type="term" value="F:exodeoxyribonuclease V activity"/>
    <property type="evidence" value="ECO:0007669"/>
    <property type="project" value="UniProtKB-EC"/>
</dbReference>
<keyword evidence="11 15" id="KW-0234">DNA repair</keyword>
<feature type="binding site" evidence="15">
    <location>
        <position position="1138"/>
    </location>
    <ligand>
        <name>Mg(2+)</name>
        <dbReference type="ChEBI" id="CHEBI:18420"/>
    </ligand>
</feature>
<proteinExistence type="inferred from homology"/>
<comment type="cofactor">
    <cofactor evidence="15">
        <name>Mg(2+)</name>
        <dbReference type="ChEBI" id="CHEBI:18420"/>
    </cofactor>
    <text evidence="15">Binds 1 Mg(2+) ion per subunit.</text>
</comment>
<dbReference type="Proteomes" id="UP000247555">
    <property type="component" value="Unassembled WGS sequence"/>
</dbReference>
<keyword evidence="7 15" id="KW-0269">Exonuclease</keyword>
<dbReference type="InterPro" id="IPR027417">
    <property type="entry name" value="P-loop_NTPase"/>
</dbReference>
<feature type="active site" description="For nuclease activity" evidence="15">
    <location>
        <position position="1138"/>
    </location>
</feature>
<dbReference type="InterPro" id="IPR014017">
    <property type="entry name" value="DNA_helicase_UvrD-like_C"/>
</dbReference>
<evidence type="ECO:0000256" key="7">
    <source>
        <dbReference type="ARBA" id="ARBA00022839"/>
    </source>
</evidence>
<keyword evidence="1 15" id="KW-0540">Nuclease</keyword>
<dbReference type="Gene3D" id="1.10.486.10">
    <property type="entry name" value="PCRA, domain 4"/>
    <property type="match status" value="1"/>
</dbReference>
<evidence type="ECO:0000256" key="11">
    <source>
        <dbReference type="ARBA" id="ARBA00023204"/>
    </source>
</evidence>
<comment type="function">
    <text evidence="15">A helicase/nuclease that prepares dsDNA breaks (DSB) for recombinational DNA repair. Binds to DSBs and unwinds DNA via a highly rapid and processive ATP-dependent bidirectional helicase activity. Unwinds dsDNA until it encounters a Chi (crossover hotspot instigator) sequence from the 3' direction. Cuts ssDNA a few nucleotides 3' to the Chi site. The properties and activities of the enzyme are changed at Chi. The Chi-altered holoenzyme produces a long 3'-ssDNA overhang and facilitates RecA-binding to the ssDNA for homologous DNA recombination and repair. Holoenzyme degrades any linearized DNA that is unable to undergo homologous recombination. In the holoenzyme this subunit contributes ATPase, 3'-5' helicase, exonuclease activity and loads RecA onto ssDNA.</text>
</comment>
<evidence type="ECO:0000256" key="17">
    <source>
        <dbReference type="SAM" id="MobiDB-lite"/>
    </source>
</evidence>
<keyword evidence="8 15" id="KW-0067">ATP-binding</keyword>
<evidence type="ECO:0000256" key="13">
    <source>
        <dbReference type="ARBA" id="ARBA00034617"/>
    </source>
</evidence>
<dbReference type="PANTHER" id="PTHR11070">
    <property type="entry name" value="UVRD / RECB / PCRA DNA HELICASE FAMILY MEMBER"/>
    <property type="match status" value="1"/>
</dbReference>
<keyword evidence="4 15" id="KW-0227">DNA damage</keyword>
<gene>
    <name evidence="15" type="primary">recB</name>
    <name evidence="20" type="ORF">DFR34_12235</name>
</gene>
<dbReference type="SUPFAM" id="SSF52980">
    <property type="entry name" value="Restriction endonuclease-like"/>
    <property type="match status" value="1"/>
</dbReference>
<feature type="region of interest" description="DNA-binding and helicase activity, interacts with RecC" evidence="15">
    <location>
        <begin position="1"/>
        <end position="901"/>
    </location>
</feature>
<evidence type="ECO:0000256" key="6">
    <source>
        <dbReference type="ARBA" id="ARBA00022806"/>
    </source>
</evidence>
<evidence type="ECO:0000256" key="14">
    <source>
        <dbReference type="ARBA" id="ARBA00048988"/>
    </source>
</evidence>
<keyword evidence="21" id="KW-1185">Reference proteome</keyword>
<name>A0A318KJN3_9NEIS</name>
<feature type="region of interest" description="Nuclease activity, interacts with RecD and RecA" evidence="15">
    <location>
        <begin position="943"/>
        <end position="1233"/>
    </location>
</feature>
<dbReference type="NCBIfam" id="TIGR00609">
    <property type="entry name" value="recB"/>
    <property type="match status" value="1"/>
</dbReference>
<evidence type="ECO:0000259" key="18">
    <source>
        <dbReference type="PROSITE" id="PS51198"/>
    </source>
</evidence>
<dbReference type="Gene3D" id="3.90.320.10">
    <property type="match status" value="1"/>
</dbReference>
<comment type="miscellaneous">
    <text evidence="15">In the RecBCD complex, RecB has a slow 3'-5' helicase, an exonuclease activity and loads RecA onto ssDNA, RecD has a fast 5'-3' helicase activity, while RecC stimulates the ATPase and processivity of the RecB helicase and contributes to recognition of the Chi site.</text>
</comment>
<evidence type="ECO:0000256" key="2">
    <source>
        <dbReference type="ARBA" id="ARBA00022723"/>
    </source>
</evidence>
<dbReference type="AlphaFoldDB" id="A0A318KJN3"/>
<keyword evidence="2 15" id="KW-0479">Metal-binding</keyword>
<dbReference type="GO" id="GO:0003677">
    <property type="term" value="F:DNA binding"/>
    <property type="evidence" value="ECO:0007669"/>
    <property type="project" value="UniProtKB-UniRule"/>
</dbReference>
<evidence type="ECO:0000313" key="21">
    <source>
        <dbReference type="Proteomes" id="UP000247555"/>
    </source>
</evidence>
<keyword evidence="9 15" id="KW-0460">Magnesium</keyword>
<evidence type="ECO:0000256" key="3">
    <source>
        <dbReference type="ARBA" id="ARBA00022741"/>
    </source>
</evidence>
<accession>A0A318KJN3</accession>
<evidence type="ECO:0000256" key="8">
    <source>
        <dbReference type="ARBA" id="ARBA00022840"/>
    </source>
</evidence>
<dbReference type="PANTHER" id="PTHR11070:SF23">
    <property type="entry name" value="RECBCD ENZYME SUBUNIT RECB"/>
    <property type="match status" value="1"/>
</dbReference>
<dbReference type="CDD" id="cd22352">
    <property type="entry name" value="RecB_C-like"/>
    <property type="match status" value="1"/>
</dbReference>
<evidence type="ECO:0000256" key="9">
    <source>
        <dbReference type="ARBA" id="ARBA00022842"/>
    </source>
</evidence>
<feature type="binding site" evidence="15">
    <location>
        <position position="1125"/>
    </location>
    <ligand>
        <name>Mg(2+)</name>
        <dbReference type="ChEBI" id="CHEBI:18420"/>
    </ligand>
</feature>
<dbReference type="GO" id="GO:0043138">
    <property type="term" value="F:3'-5' DNA helicase activity"/>
    <property type="evidence" value="ECO:0007669"/>
    <property type="project" value="UniProtKB-UniRule"/>
</dbReference>
<dbReference type="InterPro" id="IPR000212">
    <property type="entry name" value="DNA_helicase_UvrD/REP"/>
</dbReference>
<comment type="catalytic activity">
    <reaction evidence="15">
        <text>Exonucleolytic cleavage (in the presence of ATP) in either 5'- to 3'- or 3'- to 5'-direction to yield 5'-phosphooligonucleotides.</text>
        <dbReference type="EC" id="3.1.11.5"/>
    </reaction>
</comment>
<comment type="domain">
    <text evidence="15">The N-terminal DNA-binding domain is a ssDNA-dependent ATPase and has ATP-dependent 3'-5' helicase function. This domain interacts with RecC.</text>
</comment>
<evidence type="ECO:0000256" key="10">
    <source>
        <dbReference type="ARBA" id="ARBA00023125"/>
    </source>
</evidence>
<reference evidence="20 21" key="1">
    <citation type="submission" date="2018-05" db="EMBL/GenBank/DDBJ databases">
        <title>Genomic Encyclopedia of Type Strains, Phase IV (KMG-IV): sequencing the most valuable type-strain genomes for metagenomic binning, comparative biology and taxonomic classification.</title>
        <authorList>
            <person name="Goeker M."/>
        </authorList>
    </citation>
    <scope>NUCLEOTIDE SEQUENCE [LARGE SCALE GENOMIC DNA]</scope>
    <source>
        <strain evidence="20 21">DSM 29661</strain>
    </source>
</reference>
<dbReference type="HAMAP" id="MF_01485">
    <property type="entry name" value="RecB"/>
    <property type="match status" value="1"/>
</dbReference>
<dbReference type="InterPro" id="IPR011604">
    <property type="entry name" value="PDDEXK-like_dom_sf"/>
</dbReference>
<evidence type="ECO:0000256" key="15">
    <source>
        <dbReference type="HAMAP-Rule" id="MF_01485"/>
    </source>
</evidence>
<evidence type="ECO:0000259" key="19">
    <source>
        <dbReference type="PROSITE" id="PS51217"/>
    </source>
</evidence>
<organism evidence="20 21">
    <name type="scientific">Rivihabitans pingtungensis</name>
    <dbReference type="NCBI Taxonomy" id="1054498"/>
    <lineage>
        <taxon>Bacteria</taxon>
        <taxon>Pseudomonadati</taxon>
        <taxon>Pseudomonadota</taxon>
        <taxon>Betaproteobacteria</taxon>
        <taxon>Neisseriales</taxon>
        <taxon>Aquaspirillaceae</taxon>
        <taxon>Rivihabitans</taxon>
    </lineage>
</organism>
<sequence length="1233" mass="134370">MSQPLNPLTLPLSGSWLIEASAGTGKTYTLAALYVRLALGHGPDDGARLPALSPSQILVMTFTEAAAGELRDRIRQRLTGLADWLRRDAPAAEADAFSLGLLGELDAADGMGREQAARRLALAADLLDDAAISTIHSWCLRMLREHALYSGNLFDESLDSDDGARYADSVRDYWRTFVYPLSDADFAAVAVHWATPDQLADALRPLLGELPAPPAVWRGPLALAHGRQHSLQEAAALKTGWPERVAELRARFADWQAAKAYNGNRLRAATLAKLLDALDAWASQPHLAQLDDSLDWSRLSPDFLAEIWKGDGPPLCEPLRALATLHSQLAALTPFHHGVLAHASQWLGRVLDAHKRREAVMDFDDLLIRLDQALQTDASHPDPEQRGRLAAAIRQQFPAALVDEFQDTDPRQYRILDALYRVAAPHPGTLLAMIGDPKQAIYAFRGGDIFTYLTARAAAHGRHVTLDTNFRSTEAMVARVNAMFARAEARPGGAFAFADDAGAPLLPFQPVRAAGRRETLHHQGAPLAALQVWLDAEPLNAASYRERMAERCAAQVCALLAGAQAGDTGFADADGGWRALTAADIAILVRDGGEAKSVRAALTRRGIQSVYLSDRDSVFASREAADLLHWLRACAEPTQERWVRAALATATLDLPYARLDAQSEAGARDWDAEVERFVALNACWRRQGVLPMLRQLLHRFDVPARCLARDGGERALTNLLHLAELLHADAELLDGEHALIRRLAERIARPDRGGDERIVRLESDAGLVRVVTIHKSKGLEYPLAMLPFAASYRPVDGARLPAYRYHQKDGDAYRPALSLFKREDERLAQDRERLQEDLRLFYVAVTRARHALWLGIAPLRRGRGKSNTLHESALGHLLNGGAPIDDAAVPALCRDWLDAEHAAASELAWAELDPSLAPARLPPPADAPALAAARACWLRPPAPWRISSYSGLTLRLDAEAAPLAESAHDDVAQEAQADAEREPASAVGGLPALLDALPPGAASGVFVHSLLEWMAHTGFAAVAANPSALRDRVARGCALRQWPQLIDPLTEQLLAWLHTPLGLPGAPATLAGLGAYQAELEFWFAAQQLPLPALDAHTRAMLLPGLPRPALAADTLNGMLKGFADLVLCHDGRYYVVDYKTNWLGPLRADYAPAALAAPLAESRYDLQAAIYLLALHRHLRERLPDYQCERHLGGALYLFLRGWDGHGHGVWHACPSAAEMDALDQLFAGGRA</sequence>
<comment type="domain">
    <text evidence="15">The C-terminal domain has nuclease activity and interacts with RecD. It interacts with RecA, facilitating its loading onto ssDNA.</text>
</comment>
<evidence type="ECO:0000256" key="1">
    <source>
        <dbReference type="ARBA" id="ARBA00022722"/>
    </source>
</evidence>
<dbReference type="GO" id="GO:0009338">
    <property type="term" value="C:exodeoxyribonuclease V complex"/>
    <property type="evidence" value="ECO:0007669"/>
    <property type="project" value="TreeGrafter"/>
</dbReference>
<dbReference type="OrthoDB" id="5905204at2"/>
<protein>
    <recommendedName>
        <fullName evidence="15">RecBCD enzyme subunit RecB</fullName>
        <ecNumber evidence="15">3.1.11.5</ecNumber>
        <ecNumber evidence="15">5.6.2.4</ecNumber>
    </recommendedName>
    <alternativeName>
        <fullName evidence="15">DNA 3'-5' helicase subunit RecB</fullName>
    </alternativeName>
    <alternativeName>
        <fullName evidence="15">Exonuclease V subunit RecB</fullName>
        <shortName evidence="15">ExoV subunit RecB</shortName>
    </alternativeName>
    <alternativeName>
        <fullName evidence="15">Helicase/nuclease RecBCD subunit RecB</fullName>
    </alternativeName>
</protein>
<comment type="catalytic activity">
    <reaction evidence="14 15">
        <text>ATP + H2O = ADP + phosphate + H(+)</text>
        <dbReference type="Rhea" id="RHEA:13065"/>
        <dbReference type="ChEBI" id="CHEBI:15377"/>
        <dbReference type="ChEBI" id="CHEBI:15378"/>
        <dbReference type="ChEBI" id="CHEBI:30616"/>
        <dbReference type="ChEBI" id="CHEBI:43474"/>
        <dbReference type="ChEBI" id="CHEBI:456216"/>
        <dbReference type="EC" id="5.6.2.4"/>
    </reaction>
</comment>
<comment type="catalytic activity">
    <reaction evidence="13 15">
        <text>Couples ATP hydrolysis with the unwinding of duplex DNA by translocating in the 3'-5' direction.</text>
        <dbReference type="EC" id="5.6.2.4"/>
    </reaction>
</comment>
<dbReference type="InterPro" id="IPR014016">
    <property type="entry name" value="UvrD-like_ATP-bd"/>
</dbReference>
<dbReference type="EC" id="3.1.11.5" evidence="15"/>
<dbReference type="InterPro" id="IPR038726">
    <property type="entry name" value="PDDEXK_AddAB-type"/>
</dbReference>
<evidence type="ECO:0000313" key="20">
    <source>
        <dbReference type="EMBL" id="PXX76131.1"/>
    </source>
</evidence>
<feature type="binding site" evidence="15">
    <location>
        <position position="1008"/>
    </location>
    <ligand>
        <name>Mg(2+)</name>
        <dbReference type="ChEBI" id="CHEBI:18420"/>
    </ligand>
</feature>
<dbReference type="PROSITE" id="PS51198">
    <property type="entry name" value="UVRD_HELICASE_ATP_BIND"/>
    <property type="match status" value="1"/>
</dbReference>
<evidence type="ECO:0000256" key="5">
    <source>
        <dbReference type="ARBA" id="ARBA00022801"/>
    </source>
</evidence>
<evidence type="ECO:0000256" key="4">
    <source>
        <dbReference type="ARBA" id="ARBA00022763"/>
    </source>
</evidence>
<evidence type="ECO:0000256" key="12">
    <source>
        <dbReference type="ARBA" id="ARBA00023235"/>
    </source>
</evidence>
<comment type="subunit">
    <text evidence="15">Heterotrimer of RecB, RecC and RecD. All subunits contribute to DNA-binding. Interacts with RecA.</text>
</comment>
<keyword evidence="3 15" id="KW-0547">Nucleotide-binding</keyword>
<keyword evidence="10 15" id="KW-0238">DNA-binding</keyword>
<dbReference type="Gene3D" id="3.40.50.300">
    <property type="entry name" value="P-loop containing nucleotide triphosphate hydrolases"/>
    <property type="match status" value="2"/>
</dbReference>
<dbReference type="GO" id="GO:0016887">
    <property type="term" value="F:ATP hydrolysis activity"/>
    <property type="evidence" value="ECO:0007669"/>
    <property type="project" value="RHEA"/>
</dbReference>